<dbReference type="GO" id="GO:0001708">
    <property type="term" value="P:cell fate specification"/>
    <property type="evidence" value="ECO:0007669"/>
    <property type="project" value="TreeGrafter"/>
</dbReference>
<dbReference type="PANTHER" id="PTHR12607:SF12">
    <property type="entry name" value="APC-LIKE, ISOFORM A-RELATED"/>
    <property type="match status" value="1"/>
</dbReference>
<feature type="compositionally biased region" description="Basic and acidic residues" evidence="4">
    <location>
        <begin position="734"/>
        <end position="750"/>
    </location>
</feature>
<feature type="compositionally biased region" description="Basic and acidic residues" evidence="4">
    <location>
        <begin position="2072"/>
        <end position="2084"/>
    </location>
</feature>
<feature type="compositionally biased region" description="Basic and acidic residues" evidence="4">
    <location>
        <begin position="831"/>
        <end position="847"/>
    </location>
</feature>
<feature type="repeat" description="ARM" evidence="3">
    <location>
        <begin position="315"/>
        <end position="351"/>
    </location>
</feature>
<evidence type="ECO:0000313" key="6">
    <source>
        <dbReference type="Proteomes" id="UP000494165"/>
    </source>
</evidence>
<feature type="compositionally biased region" description="Basic and acidic residues" evidence="4">
    <location>
        <begin position="768"/>
        <end position="781"/>
    </location>
</feature>
<dbReference type="PANTHER" id="PTHR12607">
    <property type="entry name" value="ADENOMATOUS POLYPOSIS COLI PROTEIN FAMILY"/>
    <property type="match status" value="1"/>
</dbReference>
<feature type="compositionally biased region" description="Polar residues" evidence="4">
    <location>
        <begin position="756"/>
        <end position="765"/>
    </location>
</feature>
<dbReference type="GO" id="GO:0005881">
    <property type="term" value="C:cytoplasmic microtubule"/>
    <property type="evidence" value="ECO:0007669"/>
    <property type="project" value="TreeGrafter"/>
</dbReference>
<dbReference type="GO" id="GO:0007399">
    <property type="term" value="P:nervous system development"/>
    <property type="evidence" value="ECO:0007669"/>
    <property type="project" value="TreeGrafter"/>
</dbReference>
<dbReference type="GO" id="GO:0008013">
    <property type="term" value="F:beta-catenin binding"/>
    <property type="evidence" value="ECO:0007669"/>
    <property type="project" value="InterPro"/>
</dbReference>
<dbReference type="InterPro" id="IPR041257">
    <property type="entry name" value="APC_rep"/>
</dbReference>
<evidence type="ECO:0000256" key="4">
    <source>
        <dbReference type="SAM" id="MobiDB-lite"/>
    </source>
</evidence>
<comment type="caution">
    <text evidence="5">The sequence shown here is derived from an EMBL/GenBank/DDBJ whole genome shotgun (WGS) entry which is preliminary data.</text>
</comment>
<dbReference type="InterPro" id="IPR026818">
    <property type="entry name" value="Apc_fam"/>
</dbReference>
<dbReference type="Pfam" id="PF05923">
    <property type="entry name" value="APC_r"/>
    <property type="match status" value="4"/>
</dbReference>
<feature type="region of interest" description="Disordered" evidence="4">
    <location>
        <begin position="1518"/>
        <end position="1540"/>
    </location>
</feature>
<feature type="region of interest" description="Disordered" evidence="4">
    <location>
        <begin position="1471"/>
        <end position="1496"/>
    </location>
</feature>
<feature type="compositionally biased region" description="Polar residues" evidence="4">
    <location>
        <begin position="1952"/>
        <end position="1973"/>
    </location>
</feature>
<feature type="region of interest" description="Disordered" evidence="4">
    <location>
        <begin position="1080"/>
        <end position="1171"/>
    </location>
</feature>
<feature type="region of interest" description="Disordered" evidence="4">
    <location>
        <begin position="809"/>
        <end position="850"/>
    </location>
</feature>
<dbReference type="FunFam" id="1.25.10.10:FF:000305">
    <property type="entry name" value="Adenomatous polyposis coli"/>
    <property type="match status" value="1"/>
</dbReference>
<feature type="region of interest" description="Disordered" evidence="4">
    <location>
        <begin position="716"/>
        <end position="781"/>
    </location>
</feature>
<feature type="region of interest" description="Disordered" evidence="4">
    <location>
        <begin position="1012"/>
        <end position="1043"/>
    </location>
</feature>
<feature type="compositionally biased region" description="Basic and acidic residues" evidence="4">
    <location>
        <begin position="1785"/>
        <end position="1797"/>
    </location>
</feature>
<proteinExistence type="inferred from homology"/>
<accession>A0A8S1DDY4</accession>
<keyword evidence="6" id="KW-1185">Reference proteome</keyword>
<dbReference type="GO" id="GO:0030877">
    <property type="term" value="C:beta-catenin destruction complex"/>
    <property type="evidence" value="ECO:0007669"/>
    <property type="project" value="TreeGrafter"/>
</dbReference>
<feature type="region of interest" description="Disordered" evidence="4">
    <location>
        <begin position="49"/>
        <end position="99"/>
    </location>
</feature>
<feature type="compositionally biased region" description="Polar residues" evidence="4">
    <location>
        <begin position="1856"/>
        <end position="1871"/>
    </location>
</feature>
<feature type="region of interest" description="Disordered" evidence="4">
    <location>
        <begin position="1998"/>
        <end position="2140"/>
    </location>
</feature>
<dbReference type="EMBL" id="CADEPI010000185">
    <property type="protein sequence ID" value="CAB3379406.1"/>
    <property type="molecule type" value="Genomic_DNA"/>
</dbReference>
<dbReference type="Proteomes" id="UP000494165">
    <property type="component" value="Unassembled WGS sequence"/>
</dbReference>
<dbReference type="GO" id="GO:0008017">
    <property type="term" value="F:microtubule binding"/>
    <property type="evidence" value="ECO:0007669"/>
    <property type="project" value="TreeGrafter"/>
</dbReference>
<feature type="compositionally biased region" description="Acidic residues" evidence="4">
    <location>
        <begin position="1157"/>
        <end position="1169"/>
    </location>
</feature>
<dbReference type="GO" id="GO:0016342">
    <property type="term" value="C:catenin complex"/>
    <property type="evidence" value="ECO:0007669"/>
    <property type="project" value="TreeGrafter"/>
</dbReference>
<dbReference type="Pfam" id="PF00514">
    <property type="entry name" value="Arm"/>
    <property type="match status" value="2"/>
</dbReference>
<dbReference type="InterPro" id="IPR016024">
    <property type="entry name" value="ARM-type_fold"/>
</dbReference>
<dbReference type="SUPFAM" id="SSF48371">
    <property type="entry name" value="ARM repeat"/>
    <property type="match status" value="1"/>
</dbReference>
<feature type="repeat" description="ARM" evidence="3">
    <location>
        <begin position="608"/>
        <end position="650"/>
    </location>
</feature>
<dbReference type="PROSITE" id="PS50176">
    <property type="entry name" value="ARM_REPEAT"/>
    <property type="match status" value="4"/>
</dbReference>
<dbReference type="SMART" id="SM00185">
    <property type="entry name" value="ARM"/>
    <property type="match status" value="6"/>
</dbReference>
<gene>
    <name evidence="5" type="ORF">CLODIP_2_CD04126</name>
</gene>
<feature type="compositionally biased region" description="Basic and acidic residues" evidence="4">
    <location>
        <begin position="154"/>
        <end position="163"/>
    </location>
</feature>
<sequence>MRESTSLSLVDSLLSWQWPAGAMSLPVSSYEDLLARVRDLTLETRRLQQQLEEPTESSQPPRPQTQNERVSNGYRGGESRPGVRNSWPAAPPPRSLPLLPTTTAAARVLLGGDSRPSTYSYTAWDSPWANGRPRRNKGCRSPQFLGDSLITPPAKDDEMEHLKNSSQTSKTEQDDVLNGRLSANSVRSHQSSSSLEDVNQDVAPEGPNSMSSTYQASWLADRNLWHSGPSSIGGGQQDVASVMSFAFSANSANSSELGGPVSARRSYSQQTLGPKVEMVYSLLSMLGTHNKDEMSKTLLAMSSSPDSCIAMRQSGCLPILVQLLHGDESLKTRQIAAKALHNLVHSHPDDKRGRREARVLKLLEQVRDYCDLLASSDDLDAPVDEEGDPKRHPGPTVIALMKLSFDEEHRHAMCQLGALHAVAQLIQADHEAHGSDSNEQYCITLRRYAGMALTNLTFGDGTNKALLCSFQGFMRALVAQLRSPSEDLRQVTASVLRNLSWRADPASKTTLHEVGAVRGLMEAAMDAKKESTLKSILSALWNLSAHCSANKAEICQVEGALALLVQMLTYKSPSQTLAIVENSGGILRNISSHIAIREDYRAILRMHGCLQVLLQHLKSPSLTVVSNACGTLWNLSARCPEDQRALWEMGAVGMLKSLVNSKHKMISMGSSAALKNLLGARPPGATPLEHRNSQGMPVLSVRKQKALEQQLDHNLSETCDNIEPASPNKTSPSSRDDKYVFANTEREFDRRHRMYQSLNTGSTSKRFPRSDSRESVKSDSVCDRIKERKVAPLTTNRSLDLQLNLEDSVQQPQAIEDTQSEGVTPEDEEQESLKEQVSVDDKEKSPEVRPTQYQNYVYEEGDFQPVNYALQFAEKHDESRRYNRIYSTYAETDLDNFDQPTNYGERFKEREDDDEKQAAYYQHTGAHEDSVKTYCTEGTPLVFSTSTSISDIKDAVANEEKIKKEVDGQSETDSPPAAPSGTMTSEKPTQYCVEDTPVCFSRGSSLSSLHCSEEVAESIPDVHLEDPKADEPEPSPPKSVPEKVLETPLMFSRCSSVASLASFEQHSIHDDRSSIVSDFSRLTSGMISPSELPDSPTQTQPSSPKALKAPMQIPTLTPRAAPRAGPSQPQPSPRTKVTQGEDDEEKQDKEKELATVSEEEEGGDEDDGGLLDACISIGQQRVRSTAPRPRIARQKISVSGVPTRNPGVPSRNPGIPTRIPRRLPRPQQVSVDACADTVQTFCTEDTPAISHANSHCDLSAISMRESAEGDSVADEMVENASTQISSAESSMSDDNEHILAECIQSGMPKAKGSAKRKRPTRTSFSDEVKTFAVEDTPFELSTATSLSDLTTNSAPRIADGQCYTPIRYATEDTPAAFSHASSLSSLHTEDGEVCKPLGEAWGINNAAASSASEEVVTVVSRNGSLSSLSADNESLGAEPSPSDKALLEQCISMGMSKSKGDLFTRPKRITSTAKAVSPEPIKDLATPTNPTSDTFSEGAKNVITTAVDITAAEDIVTPTAVGGETTSSSSKTTPDDAVQPSKVMTDTWTADSPLSVSFPSLSGSVPLASSQDEDKIEEKFIVSRSMEGILELEAGLVVKALADEASSESLLEVTKPPPNMFGSTTSTSLSNGRVSAVVLRALSGDFVENLVLSGTSSCTSHLENVKPPAAFEEIDMENSMISVASITSEVAGEAQKVSSGESDNIFDLMRPAATMAEIYCRAACAAAAAHSFSENLDSVNPPSLLQELTETLEPLSETLGSDTEPEDLPPDHSNVSTPKQKRRITPKERRQAMKERYNTYTIDDEVSKRPDKLDLHKTSRQRRQEEPERFLTQTIETPTLVKTPKQRRQDDKERYLTQTVQLPPDEPQQNGQEEHHSDSEEDARPKIVKPTEESSPKTIRGRRKALYSRPASYAKPPTAPKNPVGPSIRPTRASALRQRSSSPRAHSAPTPKKTNAPQTASSATPKTPRTPSTPGAPKSLGVTVKPIKPVVAAKTATGIVKAAPKAPNNSPDGAAKLSEPPKLVKQGTFTKDSSDTKVSKIPVRSPSADTITAAPAFRPQLEAKVAPKSRLMRRDAVGPSKESKAPQPKPRSPLPTRRIAVGGLKTSLSNNSIQSEAAAAPLKVKTNSNPSLNGPPKRKEAISRIASLWKKVDVSLQQQKHSAKFGPKDMRKWITAEAEQGEQGPSQGNPKPPARSATFEKPAAGKLSIFNGGPTASRAAIVPPFNYSPPPPATGTKEEAAAAAGSVRVTSV</sequence>
<feature type="region of interest" description="Disordered" evidence="4">
    <location>
        <begin position="1199"/>
        <end position="1228"/>
    </location>
</feature>
<comment type="similarity">
    <text evidence="1">Belongs to the adenomatous polyposis coli (APC) family.</text>
</comment>
<feature type="compositionally biased region" description="Polar residues" evidence="4">
    <location>
        <begin position="1486"/>
        <end position="1495"/>
    </location>
</feature>
<feature type="compositionally biased region" description="Polar residues" evidence="4">
    <location>
        <begin position="2106"/>
        <end position="2115"/>
    </location>
</feature>
<evidence type="ECO:0008006" key="7">
    <source>
        <dbReference type="Google" id="ProtNLM"/>
    </source>
</evidence>
<evidence type="ECO:0000256" key="3">
    <source>
        <dbReference type="PROSITE-ProRule" id="PRU00259"/>
    </source>
</evidence>
<keyword evidence="2" id="KW-0879">Wnt signaling pathway</keyword>
<feature type="region of interest" description="Disordered" evidence="4">
    <location>
        <begin position="896"/>
        <end position="916"/>
    </location>
</feature>
<evidence type="ECO:0000256" key="1">
    <source>
        <dbReference type="ARBA" id="ARBA00009051"/>
    </source>
</evidence>
<dbReference type="Pfam" id="PF18797">
    <property type="entry name" value="APC_rep"/>
    <property type="match status" value="1"/>
</dbReference>
<reference evidence="5 6" key="1">
    <citation type="submission" date="2020-04" db="EMBL/GenBank/DDBJ databases">
        <authorList>
            <person name="Alioto T."/>
            <person name="Alioto T."/>
            <person name="Gomez Garrido J."/>
        </authorList>
    </citation>
    <scope>NUCLEOTIDE SEQUENCE [LARGE SCALE GENOMIC DNA]</scope>
</reference>
<dbReference type="GO" id="GO:0007389">
    <property type="term" value="P:pattern specification process"/>
    <property type="evidence" value="ECO:0007669"/>
    <property type="project" value="TreeGrafter"/>
</dbReference>
<dbReference type="Gene3D" id="1.25.10.10">
    <property type="entry name" value="Leucine-rich Repeat Variant"/>
    <property type="match status" value="1"/>
</dbReference>
<dbReference type="GO" id="GO:0007026">
    <property type="term" value="P:negative regulation of microtubule depolymerization"/>
    <property type="evidence" value="ECO:0007669"/>
    <property type="project" value="TreeGrafter"/>
</dbReference>
<protein>
    <recommendedName>
        <fullName evidence="7">Adenomatous polyposis coli protein basic domain-containing protein</fullName>
    </recommendedName>
</protein>
<feature type="compositionally biased region" description="Polar residues" evidence="4">
    <location>
        <begin position="56"/>
        <end position="70"/>
    </location>
</feature>
<feature type="region of interest" description="Disordered" evidence="4">
    <location>
        <begin position="2177"/>
        <end position="2252"/>
    </location>
</feature>
<evidence type="ECO:0000313" key="5">
    <source>
        <dbReference type="EMBL" id="CAB3379406.1"/>
    </source>
</evidence>
<name>A0A8S1DDY4_9INSE</name>
<organism evidence="5 6">
    <name type="scientific">Cloeon dipterum</name>
    <dbReference type="NCBI Taxonomy" id="197152"/>
    <lineage>
        <taxon>Eukaryota</taxon>
        <taxon>Metazoa</taxon>
        <taxon>Ecdysozoa</taxon>
        <taxon>Arthropoda</taxon>
        <taxon>Hexapoda</taxon>
        <taxon>Insecta</taxon>
        <taxon>Pterygota</taxon>
        <taxon>Palaeoptera</taxon>
        <taxon>Ephemeroptera</taxon>
        <taxon>Pisciforma</taxon>
        <taxon>Baetidae</taxon>
        <taxon>Cloeon</taxon>
    </lineage>
</organism>
<feature type="compositionally biased region" description="Polar residues" evidence="4">
    <location>
        <begin position="809"/>
        <end position="822"/>
    </location>
</feature>
<feature type="repeat" description="ARM" evidence="3">
    <location>
        <begin position="472"/>
        <end position="500"/>
    </location>
</feature>
<dbReference type="GO" id="GO:0016055">
    <property type="term" value="P:Wnt signaling pathway"/>
    <property type="evidence" value="ECO:0007669"/>
    <property type="project" value="UniProtKB-KW"/>
</dbReference>
<feature type="repeat" description="ARM" evidence="3">
    <location>
        <begin position="559"/>
        <end position="593"/>
    </location>
</feature>
<feature type="compositionally biased region" description="Low complexity" evidence="4">
    <location>
        <begin position="1095"/>
        <end position="1104"/>
    </location>
</feature>
<dbReference type="GO" id="GO:0016477">
    <property type="term" value="P:cell migration"/>
    <property type="evidence" value="ECO:0007669"/>
    <property type="project" value="TreeGrafter"/>
</dbReference>
<dbReference type="GO" id="GO:0090090">
    <property type="term" value="P:negative regulation of canonical Wnt signaling pathway"/>
    <property type="evidence" value="ECO:0007669"/>
    <property type="project" value="TreeGrafter"/>
</dbReference>
<feature type="region of interest" description="Disordered" evidence="4">
    <location>
        <begin position="120"/>
        <end position="212"/>
    </location>
</feature>
<feature type="region of interest" description="Disordered" evidence="4">
    <location>
        <begin position="1757"/>
        <end position="1986"/>
    </location>
</feature>
<feature type="region of interest" description="Disordered" evidence="4">
    <location>
        <begin position="963"/>
        <end position="989"/>
    </location>
</feature>
<dbReference type="InterPro" id="IPR011989">
    <property type="entry name" value="ARM-like"/>
</dbReference>
<dbReference type="InterPro" id="IPR009223">
    <property type="entry name" value="APC_rpt"/>
</dbReference>
<feature type="compositionally biased region" description="Polar residues" evidence="4">
    <location>
        <begin position="181"/>
        <end position="197"/>
    </location>
</feature>
<feature type="compositionally biased region" description="Basic and acidic residues" evidence="4">
    <location>
        <begin position="1872"/>
        <end position="1895"/>
    </location>
</feature>
<feature type="compositionally biased region" description="Basic and acidic residues" evidence="4">
    <location>
        <begin position="1805"/>
        <end position="1829"/>
    </location>
</feature>
<dbReference type="OrthoDB" id="5918429at2759"/>
<dbReference type="InterPro" id="IPR000225">
    <property type="entry name" value="Armadillo"/>
</dbReference>
<evidence type="ECO:0000256" key="2">
    <source>
        <dbReference type="ARBA" id="ARBA00022687"/>
    </source>
</evidence>
<feature type="compositionally biased region" description="Basic and acidic residues" evidence="4">
    <location>
        <begin position="1020"/>
        <end position="1031"/>
    </location>
</feature>